<dbReference type="GO" id="GO:0016887">
    <property type="term" value="F:ATP hydrolysis activity"/>
    <property type="evidence" value="ECO:0007669"/>
    <property type="project" value="InterPro"/>
</dbReference>
<evidence type="ECO:0000259" key="13">
    <source>
        <dbReference type="PROSITE" id="PS50893"/>
    </source>
</evidence>
<dbReference type="SUPFAM" id="SSF161098">
    <property type="entry name" value="MetI-like"/>
    <property type="match status" value="1"/>
</dbReference>
<dbReference type="PROSITE" id="PS00211">
    <property type="entry name" value="ABC_TRANSPORTER_1"/>
    <property type="match status" value="1"/>
</dbReference>
<keyword evidence="8 11" id="KW-1278">Translocase</keyword>
<comment type="subunit">
    <text evidence="11">The complex is composed of two ATP-binding proteins (PotA), two transmembrane proteins (PotB and PotC) and a solute-binding protein (PotD).</text>
</comment>
<dbReference type="EMBL" id="UGNC01000004">
    <property type="protein sequence ID" value="STW39864.1"/>
    <property type="molecule type" value="Genomic_DNA"/>
</dbReference>
<dbReference type="InterPro" id="IPR050093">
    <property type="entry name" value="ABC_SmlMolc_Importer"/>
</dbReference>
<dbReference type="CDD" id="cd06261">
    <property type="entry name" value="TM_PBP2"/>
    <property type="match status" value="1"/>
</dbReference>
<proteinExistence type="inferred from homology"/>
<keyword evidence="6 11" id="KW-0547">Nucleotide-binding</keyword>
<keyword evidence="2 11" id="KW-0813">Transport</keyword>
<dbReference type="NCBIfam" id="TIGR01187">
    <property type="entry name" value="potA"/>
    <property type="match status" value="1"/>
</dbReference>
<evidence type="ECO:0000256" key="2">
    <source>
        <dbReference type="ARBA" id="ARBA00022448"/>
    </source>
</evidence>
<dbReference type="InterPro" id="IPR017879">
    <property type="entry name" value="PotA_ATP-bd"/>
</dbReference>
<evidence type="ECO:0000256" key="10">
    <source>
        <dbReference type="ARBA" id="ARBA00023136"/>
    </source>
</evidence>
<organism evidence="14 15">
    <name type="scientific">Klebsiella pneumoniae</name>
    <dbReference type="NCBI Taxonomy" id="573"/>
    <lineage>
        <taxon>Bacteria</taxon>
        <taxon>Pseudomonadati</taxon>
        <taxon>Pseudomonadota</taxon>
        <taxon>Gammaproteobacteria</taxon>
        <taxon>Enterobacterales</taxon>
        <taxon>Enterobacteriaceae</taxon>
        <taxon>Klebsiella/Raoultella group</taxon>
        <taxon>Klebsiella</taxon>
        <taxon>Klebsiella pneumoniae complex</taxon>
    </lineage>
</organism>
<dbReference type="GO" id="GO:0043190">
    <property type="term" value="C:ATP-binding cassette (ABC) transporter complex"/>
    <property type="evidence" value="ECO:0007669"/>
    <property type="project" value="InterPro"/>
</dbReference>
<dbReference type="InterPro" id="IPR035906">
    <property type="entry name" value="MetI-like_sf"/>
</dbReference>
<gene>
    <name evidence="14" type="primary">potA_2</name>
    <name evidence="11" type="synonym">potA</name>
    <name evidence="14" type="ORF">NCTC9617_01394</name>
</gene>
<dbReference type="InterPro" id="IPR005893">
    <property type="entry name" value="PotA-like"/>
</dbReference>
<dbReference type="InterPro" id="IPR003439">
    <property type="entry name" value="ABC_transporter-like_ATP-bd"/>
</dbReference>
<dbReference type="GO" id="GO:0005524">
    <property type="term" value="F:ATP binding"/>
    <property type="evidence" value="ECO:0007669"/>
    <property type="project" value="UniProtKB-KW"/>
</dbReference>
<comment type="function">
    <text evidence="11">Part of the ABC transporter complex PotABCD involved in spermidine/putrescine import. Responsible for energy coupling to the transport system.</text>
</comment>
<evidence type="ECO:0000256" key="6">
    <source>
        <dbReference type="ARBA" id="ARBA00022741"/>
    </source>
</evidence>
<evidence type="ECO:0000256" key="4">
    <source>
        <dbReference type="ARBA" id="ARBA00022519"/>
    </source>
</evidence>
<evidence type="ECO:0000313" key="14">
    <source>
        <dbReference type="EMBL" id="STW39864.1"/>
    </source>
</evidence>
<dbReference type="InterPro" id="IPR027417">
    <property type="entry name" value="P-loop_NTPase"/>
</dbReference>
<dbReference type="FunFam" id="2.40.50.100:FF:000017">
    <property type="entry name" value="Spermidine/putrescine import ATP-binding protein PotA"/>
    <property type="match status" value="1"/>
</dbReference>
<dbReference type="Pfam" id="PF00005">
    <property type="entry name" value="ABC_tran"/>
    <property type="match status" value="1"/>
</dbReference>
<dbReference type="Gene3D" id="3.40.50.300">
    <property type="entry name" value="P-loop containing nucleotide triphosphate hydrolases"/>
    <property type="match status" value="1"/>
</dbReference>
<keyword evidence="14" id="KW-0378">Hydrolase</keyword>
<dbReference type="PANTHER" id="PTHR42781">
    <property type="entry name" value="SPERMIDINE/PUTRESCINE IMPORT ATP-BINDING PROTEIN POTA"/>
    <property type="match status" value="1"/>
</dbReference>
<evidence type="ECO:0000256" key="1">
    <source>
        <dbReference type="ARBA" id="ARBA00004429"/>
    </source>
</evidence>
<dbReference type="Gene3D" id="2.40.50.100">
    <property type="match status" value="1"/>
</dbReference>
<dbReference type="SUPFAM" id="SSF50331">
    <property type="entry name" value="MOP-like"/>
    <property type="match status" value="1"/>
</dbReference>
<dbReference type="InterPro" id="IPR013611">
    <property type="entry name" value="Transp-assoc_OB_typ2"/>
</dbReference>
<protein>
    <recommendedName>
        <fullName evidence="11">Spermidine/putrescine import ATP-binding protein PotA</fullName>
        <ecNumber evidence="11">7.6.2.11</ecNumber>
    </recommendedName>
</protein>
<evidence type="ECO:0000256" key="11">
    <source>
        <dbReference type="RuleBase" id="RU364083"/>
    </source>
</evidence>
<comment type="subcellular location">
    <subcellularLocation>
        <location evidence="1">Cell inner membrane</location>
        <topology evidence="1">Multi-pass membrane protein</topology>
    </subcellularLocation>
</comment>
<feature type="domain" description="ABC transporter" evidence="13">
    <location>
        <begin position="18"/>
        <end position="248"/>
    </location>
</feature>
<dbReference type="NCBIfam" id="NF006987">
    <property type="entry name" value="PRK09452.1"/>
    <property type="match status" value="1"/>
</dbReference>
<feature type="transmembrane region" description="Helical" evidence="12">
    <location>
        <begin position="473"/>
        <end position="492"/>
    </location>
</feature>
<evidence type="ECO:0000256" key="8">
    <source>
        <dbReference type="ARBA" id="ARBA00022967"/>
    </source>
</evidence>
<dbReference type="InterPro" id="IPR000515">
    <property type="entry name" value="MetI-like"/>
</dbReference>
<keyword evidence="10 11" id="KW-0472">Membrane</keyword>
<comment type="catalytic activity">
    <reaction evidence="11">
        <text>ATP + H2O + polyamine-[polyamine-binding protein]Side 1 = ADP + phosphate + polyamineSide 2 + [polyamine-binding protein]Side 1.</text>
        <dbReference type="EC" id="7.6.2.11"/>
    </reaction>
</comment>
<keyword evidence="3 11" id="KW-1003">Cell membrane</keyword>
<dbReference type="Pfam" id="PF08402">
    <property type="entry name" value="TOBE_2"/>
    <property type="match status" value="1"/>
</dbReference>
<feature type="transmembrane region" description="Helical" evidence="12">
    <location>
        <begin position="383"/>
        <end position="409"/>
    </location>
</feature>
<dbReference type="InterPro" id="IPR008995">
    <property type="entry name" value="Mo/tungstate-bd_C_term_dom"/>
</dbReference>
<dbReference type="AlphaFoldDB" id="A0A378F7D0"/>
<evidence type="ECO:0000256" key="5">
    <source>
        <dbReference type="ARBA" id="ARBA00022692"/>
    </source>
</evidence>
<dbReference type="Gene3D" id="1.10.3720.10">
    <property type="entry name" value="MetI-like"/>
    <property type="match status" value="1"/>
</dbReference>
<evidence type="ECO:0000256" key="12">
    <source>
        <dbReference type="SAM" id="Phobius"/>
    </source>
</evidence>
<evidence type="ECO:0000256" key="9">
    <source>
        <dbReference type="ARBA" id="ARBA00022989"/>
    </source>
</evidence>
<dbReference type="PANTHER" id="PTHR42781:SF4">
    <property type="entry name" value="SPERMIDINE_PUTRESCINE IMPORT ATP-BINDING PROTEIN POTA"/>
    <property type="match status" value="1"/>
</dbReference>
<evidence type="ECO:0000313" key="15">
    <source>
        <dbReference type="Proteomes" id="UP000255167"/>
    </source>
</evidence>
<dbReference type="CDD" id="cd03300">
    <property type="entry name" value="ABC_PotA_N"/>
    <property type="match status" value="1"/>
</dbReference>
<dbReference type="InterPro" id="IPR003593">
    <property type="entry name" value="AAA+_ATPase"/>
</dbReference>
<dbReference type="Proteomes" id="UP000255167">
    <property type="component" value="Unassembled WGS sequence"/>
</dbReference>
<dbReference type="FunFam" id="3.40.50.300:FF:000133">
    <property type="entry name" value="Spermidine/putrescine import ATP-binding protein PotA"/>
    <property type="match status" value="1"/>
</dbReference>
<dbReference type="InterPro" id="IPR017871">
    <property type="entry name" value="ABC_transporter-like_CS"/>
</dbReference>
<name>A0A378F7D0_KLEPN</name>
<keyword evidence="7 11" id="KW-0067">ATP-binding</keyword>
<keyword evidence="5 12" id="KW-0812">Transmembrane</keyword>
<dbReference type="SMART" id="SM00382">
    <property type="entry name" value="AAA"/>
    <property type="match status" value="1"/>
</dbReference>
<comment type="similarity">
    <text evidence="11">Belongs to the ABC transporter superfamily. Spermidine/putrescine importer (TC 3.A.1.11.1) family.</text>
</comment>
<evidence type="ECO:0000256" key="3">
    <source>
        <dbReference type="ARBA" id="ARBA00022475"/>
    </source>
</evidence>
<dbReference type="SUPFAM" id="SSF52540">
    <property type="entry name" value="P-loop containing nucleoside triphosphate hydrolases"/>
    <property type="match status" value="1"/>
</dbReference>
<dbReference type="EC" id="7.6.2.11" evidence="11"/>
<dbReference type="GO" id="GO:0015594">
    <property type="term" value="F:ABC-type putrescine transporter activity"/>
    <property type="evidence" value="ECO:0007669"/>
    <property type="project" value="InterPro"/>
</dbReference>
<evidence type="ECO:0000256" key="7">
    <source>
        <dbReference type="ARBA" id="ARBA00022840"/>
    </source>
</evidence>
<feature type="transmembrane region" description="Helical" evidence="12">
    <location>
        <begin position="437"/>
        <end position="461"/>
    </location>
</feature>
<sequence length="545" mass="61836">MGQSQKLNIQPRSRSPLVHLAGIRKSFDGKTVIDNLNLTINNGEFLTLLGPSGCGKTTVLRLIAGLENVDSGRIHLEDHDITHVPAENRHVNTVFQSYALFPHMTVFENVAFGLRMQKTPAAEITPRVMDALKMVQLEAFAQRKPHQLSGGQQQRVAIARAVVNKPRLLLLDESLSALDYKLRKQMQNELKALQRKLGITFVFVTHDQEEALTMSDRIVVMRDGKIEQDGTPREIYEEPKNLFVASFIGEINIFDATVIERLDEQRVRARVEGRECNITVNFAVEAGQRLHVLLRPEDLRVDEIHHNSDADGLIGYVRERNYKGMTLESVVELENGKMVMVSEFFNEDDPDFDHSLDQKMSINWVESWEVCWPMKNTSKFQNVVIATIVGWLVLFVFLPNLMIIATSFLTRDDANFVKLVFTLDNYSRLLDPLYYDVLLHSLNMALLATLGCLALGYPFAWFLARLPQKVRPLLLFLLIVPFWTNSLIRIYGLKIFLSTKGYLNEFLLWLGVIDTPYALCSPLGGDHRPGVHPAAVYGDAALLQH</sequence>
<dbReference type="PROSITE" id="PS50893">
    <property type="entry name" value="ABC_TRANSPORTER_2"/>
    <property type="match status" value="1"/>
</dbReference>
<keyword evidence="9 12" id="KW-1133">Transmembrane helix</keyword>
<keyword evidence="4" id="KW-0997">Cell inner membrane</keyword>
<accession>A0A378F7D0</accession>
<reference evidence="14 15" key="1">
    <citation type="submission" date="2018-06" db="EMBL/GenBank/DDBJ databases">
        <authorList>
            <consortium name="Pathogen Informatics"/>
            <person name="Doyle S."/>
        </authorList>
    </citation>
    <scope>NUCLEOTIDE SEQUENCE [LARGE SCALE GENOMIC DNA]</scope>
    <source>
        <strain evidence="14 15">NCTC9617</strain>
    </source>
</reference>